<dbReference type="Proteomes" id="UP000711995">
    <property type="component" value="Unassembled WGS sequence"/>
</dbReference>
<reference evidence="1 2" key="1">
    <citation type="submission" date="2020-03" db="EMBL/GenBank/DDBJ databases">
        <title>Spirochaetal bacteria isolated from arthropods constitute a novel genus Entomospira genus novum within the order Spirochaetales.</title>
        <authorList>
            <person name="Grana-Miraglia L."/>
            <person name="Sikutova S."/>
            <person name="Fingerle V."/>
            <person name="Sing A."/>
            <person name="Castillo-Ramirez S."/>
            <person name="Margos G."/>
            <person name="Rudolf I."/>
        </authorList>
    </citation>
    <scope>NUCLEOTIDE SEQUENCE [LARGE SCALE GENOMIC DNA]</scope>
    <source>
        <strain evidence="1 2">BR193</strain>
    </source>
</reference>
<proteinExistence type="predicted"/>
<keyword evidence="2" id="KW-1185">Reference proteome</keyword>
<dbReference type="RefSeq" id="WP_167700135.1">
    <property type="nucleotide sequence ID" value="NZ_CP118174.1"/>
</dbReference>
<sequence>MQASSYFLSKVKQSQKYKREHEEFDLEQSIADYFVKIIGLPEAMGREIYDNHAESLDRLAHMIDFFHNSLDKSQASEFSDDQWQEVIELIDRYAKKDEIDYLQEMMQYLLDIGQL</sequence>
<dbReference type="EMBL" id="JAATLJ010000001">
    <property type="protein sequence ID" value="NIZ40542.1"/>
    <property type="molecule type" value="Genomic_DNA"/>
</dbReference>
<accession>A0A968G8J0</accession>
<gene>
    <name evidence="1" type="ORF">HCT14_03310</name>
</gene>
<comment type="caution">
    <text evidence="1">The sequence shown here is derived from an EMBL/GenBank/DDBJ whole genome shotgun (WGS) entry which is preliminary data.</text>
</comment>
<organism evidence="1 2">
    <name type="scientific">Entomospira entomophila</name>
    <dbReference type="NCBI Taxonomy" id="2719988"/>
    <lineage>
        <taxon>Bacteria</taxon>
        <taxon>Pseudomonadati</taxon>
        <taxon>Spirochaetota</taxon>
        <taxon>Spirochaetia</taxon>
        <taxon>Spirochaetales</taxon>
        <taxon>Spirochaetaceae</taxon>
        <taxon>Entomospira</taxon>
    </lineage>
</organism>
<dbReference type="AlphaFoldDB" id="A0A968G8J0"/>
<evidence type="ECO:0000313" key="1">
    <source>
        <dbReference type="EMBL" id="NIZ40542.1"/>
    </source>
</evidence>
<evidence type="ECO:0000313" key="2">
    <source>
        <dbReference type="Proteomes" id="UP000711995"/>
    </source>
</evidence>
<protein>
    <submittedName>
        <fullName evidence="1">Uncharacterized protein</fullName>
    </submittedName>
</protein>
<name>A0A968G8J0_9SPIO</name>